<evidence type="ECO:0000256" key="9">
    <source>
        <dbReference type="RuleBase" id="RU003733"/>
    </source>
</evidence>
<protein>
    <recommendedName>
        <fullName evidence="3">glycerol kinase</fullName>
        <ecNumber evidence="3">2.7.1.30</ecNumber>
    </recommendedName>
    <alternativeName>
        <fullName evidence="8">ATP:glycerol 3-phosphotransferase</fullName>
    </alternativeName>
</protein>
<evidence type="ECO:0000256" key="2">
    <source>
        <dbReference type="ARBA" id="ARBA00009156"/>
    </source>
</evidence>
<dbReference type="PANTHER" id="PTHR10196:SF69">
    <property type="entry name" value="GLYCEROL KINASE"/>
    <property type="match status" value="1"/>
</dbReference>
<evidence type="ECO:0000313" key="14">
    <source>
        <dbReference type="Proteomes" id="UP000729357"/>
    </source>
</evidence>
<evidence type="ECO:0000256" key="7">
    <source>
        <dbReference type="ARBA" id="ARBA00022840"/>
    </source>
</evidence>
<dbReference type="GO" id="GO:0005739">
    <property type="term" value="C:mitochondrion"/>
    <property type="evidence" value="ECO:0007669"/>
    <property type="project" value="TreeGrafter"/>
</dbReference>
<reference evidence="13" key="2">
    <citation type="submission" date="2021-08" db="EMBL/GenBank/DDBJ databases">
        <authorList>
            <person name="Gostincar C."/>
            <person name="Sun X."/>
            <person name="Song Z."/>
            <person name="Gunde-Cimerman N."/>
        </authorList>
    </citation>
    <scope>NUCLEOTIDE SEQUENCE</scope>
    <source>
        <strain evidence="13">EXF-9298</strain>
    </source>
</reference>
<sequence>MLENVSAVKDAYHEDRLVFGTLDTWLIYKLNGGPERDLVVTDSSNASRTGFMNLTTRQYDRELLDFYTTRQYDLSKVRMPSIHPSADPVAYGSVRGDLLDGIPITGCVGDQSAALIGHRGFSVGSAKATYGTGCFCVYNTGSRIFDAQHGLLSTVAYDLGSEMAYALEGSIATAGSGVSFLVDNMGLAPDAASISALADSVSDSGGVVFVTAFSGLFAPYWIDDARGTMFGITMKTQRGHIARAVLEAVCYQTKAAFDAALAYDDELTLRTLNVDGGMSQSNILPADIAALNPYVYANEAISDLINIPVSGNYSIYGRYCEPAVLITGNFDVLQLLVHGASRDHHYWDAYDFDGSPVGGSNNSWVFQASQHGYPTLAIDRLGDGLSSHPNPNTTVQLPAHAAIINQLATQIMSGVLQRKFEEVVFVGHSQGSVIGQLVATRYPNTFTRIILTGWAQVNYRMLATNPSYGVTSGPAREIDPARFSSLPYGYLTTANKTYDGLMTYYRYGTPSAPLYFDYSFSEAVFPHRQTLTTGELYTLVLAIEPALGYGGKVLVLTGQNDGYWCGPAQTADCGSDESSPIATGRYVFPVARSYDYYSPAHTGHELLYHFSANGTYARLWSWMQSSA</sequence>
<dbReference type="InterPro" id="IPR029058">
    <property type="entry name" value="AB_hydrolase_fold"/>
</dbReference>
<evidence type="ECO:0000256" key="1">
    <source>
        <dbReference type="ARBA" id="ARBA00005190"/>
    </source>
</evidence>
<dbReference type="Proteomes" id="UP000729357">
    <property type="component" value="Unassembled WGS sequence"/>
</dbReference>
<evidence type="ECO:0000313" key="13">
    <source>
        <dbReference type="EMBL" id="KAG9988597.1"/>
    </source>
</evidence>
<dbReference type="PROSITE" id="PS00445">
    <property type="entry name" value="FGGY_KINASES_2"/>
    <property type="match status" value="1"/>
</dbReference>
<dbReference type="GO" id="GO:0004370">
    <property type="term" value="F:glycerol kinase activity"/>
    <property type="evidence" value="ECO:0007669"/>
    <property type="project" value="UniProtKB-EC"/>
</dbReference>
<evidence type="ECO:0000259" key="12">
    <source>
        <dbReference type="Pfam" id="PF02782"/>
    </source>
</evidence>
<reference evidence="13" key="1">
    <citation type="journal article" date="2021" name="J Fungi (Basel)">
        <title>Virulence traits and population genomics of the black yeast Aureobasidium melanogenum.</title>
        <authorList>
            <person name="Cernosa A."/>
            <person name="Sun X."/>
            <person name="Gostincar C."/>
            <person name="Fang C."/>
            <person name="Gunde-Cimerman N."/>
            <person name="Song Z."/>
        </authorList>
    </citation>
    <scope>NUCLEOTIDE SEQUENCE</scope>
    <source>
        <strain evidence="13">EXF-9298</strain>
    </source>
</reference>
<evidence type="ECO:0000256" key="4">
    <source>
        <dbReference type="ARBA" id="ARBA00022679"/>
    </source>
</evidence>
<keyword evidence="5" id="KW-0547">Nucleotide-binding</keyword>
<feature type="domain" description="Carbohydrate kinase FGGY N-terminal" evidence="10">
    <location>
        <begin position="18"/>
        <end position="117"/>
    </location>
</feature>
<dbReference type="AlphaFoldDB" id="A0A9P8G3Z1"/>
<keyword evidence="14" id="KW-1185">Reference proteome</keyword>
<dbReference type="Gene3D" id="3.40.50.1820">
    <property type="entry name" value="alpha/beta hydrolase"/>
    <property type="match status" value="1"/>
</dbReference>
<organism evidence="13 14">
    <name type="scientific">Aureobasidium melanogenum</name>
    <name type="common">Aureobasidium pullulans var. melanogenum</name>
    <dbReference type="NCBI Taxonomy" id="46634"/>
    <lineage>
        <taxon>Eukaryota</taxon>
        <taxon>Fungi</taxon>
        <taxon>Dikarya</taxon>
        <taxon>Ascomycota</taxon>
        <taxon>Pezizomycotina</taxon>
        <taxon>Dothideomycetes</taxon>
        <taxon>Dothideomycetidae</taxon>
        <taxon>Dothideales</taxon>
        <taxon>Saccotheciaceae</taxon>
        <taxon>Aureobasidium</taxon>
    </lineage>
</organism>
<dbReference type="Gene3D" id="3.30.420.40">
    <property type="match status" value="2"/>
</dbReference>
<dbReference type="EMBL" id="JAHFXS010000139">
    <property type="protein sequence ID" value="KAG9988597.1"/>
    <property type="molecule type" value="Genomic_DNA"/>
</dbReference>
<dbReference type="SUPFAM" id="SSF53474">
    <property type="entry name" value="alpha/beta-Hydrolases"/>
    <property type="match status" value="1"/>
</dbReference>
<dbReference type="GO" id="GO:0046167">
    <property type="term" value="P:glycerol-3-phosphate biosynthetic process"/>
    <property type="evidence" value="ECO:0007669"/>
    <property type="project" value="TreeGrafter"/>
</dbReference>
<dbReference type="InterPro" id="IPR043129">
    <property type="entry name" value="ATPase_NBD"/>
</dbReference>
<comment type="pathway">
    <text evidence="1">Polyol metabolism; glycerol degradation via glycerol kinase pathway; sn-glycerol 3-phosphate from glycerol: step 1/1.</text>
</comment>
<dbReference type="InterPro" id="IPR018484">
    <property type="entry name" value="FGGY_N"/>
</dbReference>
<dbReference type="Pfam" id="PF00561">
    <property type="entry name" value="Abhydrolase_1"/>
    <property type="match status" value="1"/>
</dbReference>
<dbReference type="EC" id="2.7.1.30" evidence="3"/>
<dbReference type="GO" id="GO:0005524">
    <property type="term" value="F:ATP binding"/>
    <property type="evidence" value="ECO:0007669"/>
    <property type="project" value="UniProtKB-KW"/>
</dbReference>
<feature type="domain" description="Carbohydrate kinase FGGY C-terminal" evidence="12">
    <location>
        <begin position="127"/>
        <end position="284"/>
    </location>
</feature>
<dbReference type="PANTHER" id="PTHR10196">
    <property type="entry name" value="SUGAR KINASE"/>
    <property type="match status" value="1"/>
</dbReference>
<dbReference type="InterPro" id="IPR018483">
    <property type="entry name" value="Carb_kinase_FGGY_CS"/>
</dbReference>
<gene>
    <name evidence="13" type="ORF">KCU98_g2493</name>
</gene>
<proteinExistence type="inferred from homology"/>
<feature type="domain" description="AB hydrolase-1" evidence="11">
    <location>
        <begin position="366"/>
        <end position="561"/>
    </location>
</feature>
<evidence type="ECO:0000259" key="11">
    <source>
        <dbReference type="Pfam" id="PF00561"/>
    </source>
</evidence>
<evidence type="ECO:0000256" key="8">
    <source>
        <dbReference type="ARBA" id="ARBA00043149"/>
    </source>
</evidence>
<dbReference type="SUPFAM" id="SSF53067">
    <property type="entry name" value="Actin-like ATPase domain"/>
    <property type="match status" value="2"/>
</dbReference>
<accession>A0A9P8G3Z1</accession>
<dbReference type="InterPro" id="IPR000073">
    <property type="entry name" value="AB_hydrolase_1"/>
</dbReference>
<dbReference type="InterPro" id="IPR018485">
    <property type="entry name" value="FGGY_C"/>
</dbReference>
<evidence type="ECO:0000259" key="10">
    <source>
        <dbReference type="Pfam" id="PF00370"/>
    </source>
</evidence>
<evidence type="ECO:0000256" key="3">
    <source>
        <dbReference type="ARBA" id="ARBA00012099"/>
    </source>
</evidence>
<feature type="non-terminal residue" evidence="13">
    <location>
        <position position="627"/>
    </location>
</feature>
<comment type="caution">
    <text evidence="13">The sequence shown here is derived from an EMBL/GenBank/DDBJ whole genome shotgun (WGS) entry which is preliminary data.</text>
</comment>
<comment type="similarity">
    <text evidence="2 9">Belongs to the FGGY kinase family.</text>
</comment>
<evidence type="ECO:0000256" key="6">
    <source>
        <dbReference type="ARBA" id="ARBA00022777"/>
    </source>
</evidence>
<dbReference type="GO" id="GO:0006641">
    <property type="term" value="P:triglyceride metabolic process"/>
    <property type="evidence" value="ECO:0007669"/>
    <property type="project" value="TreeGrafter"/>
</dbReference>
<keyword evidence="6 9" id="KW-0418">Kinase</keyword>
<evidence type="ECO:0000256" key="5">
    <source>
        <dbReference type="ARBA" id="ARBA00022741"/>
    </source>
</evidence>
<dbReference type="Pfam" id="PF00370">
    <property type="entry name" value="FGGY_N"/>
    <property type="match status" value="1"/>
</dbReference>
<dbReference type="GO" id="GO:0006071">
    <property type="term" value="P:glycerol metabolic process"/>
    <property type="evidence" value="ECO:0007669"/>
    <property type="project" value="TreeGrafter"/>
</dbReference>
<keyword evidence="7" id="KW-0067">ATP-binding</keyword>
<name>A0A9P8G3Z1_AURME</name>
<dbReference type="Pfam" id="PF02782">
    <property type="entry name" value="FGGY_C"/>
    <property type="match status" value="1"/>
</dbReference>
<keyword evidence="4 9" id="KW-0808">Transferase</keyword>